<dbReference type="InterPro" id="IPR011199">
    <property type="entry name" value="Bacillithiol_biosynth_BshC"/>
</dbReference>
<evidence type="ECO:0000259" key="4">
    <source>
        <dbReference type="Pfam" id="PF24850"/>
    </source>
</evidence>
<evidence type="ECO:0000259" key="3">
    <source>
        <dbReference type="Pfam" id="PF10079"/>
    </source>
</evidence>
<protein>
    <recommendedName>
        <fullName evidence="2">Putative cysteine ligase BshC</fullName>
        <ecNumber evidence="2">6.-.-.-</ecNumber>
    </recommendedName>
</protein>
<dbReference type="EC" id="6.-.-.-" evidence="2"/>
<name>A0ABV5AQC4_9BACL</name>
<dbReference type="NCBIfam" id="TIGR03998">
    <property type="entry name" value="thiol_BshC"/>
    <property type="match status" value="1"/>
</dbReference>
<dbReference type="Pfam" id="PF24850">
    <property type="entry name" value="CC_BshC"/>
    <property type="match status" value="1"/>
</dbReference>
<dbReference type="HAMAP" id="MF_01867">
    <property type="entry name" value="BshC"/>
    <property type="match status" value="1"/>
</dbReference>
<comment type="function">
    <text evidence="2">Involved in bacillithiol (BSH) biosynthesis. May catalyze the last step of the pathway, the addition of cysteine to glucosamine malate (GlcN-Mal) to generate BSH.</text>
</comment>
<sequence length="543" mass="62780">MNIIPETLRAGSALAEDYVEGTGRVLELYGYHFRQAEDYKTRAKRLDEMEAQRIDRQAVVRCLRIYNEQHNGHAQVMESLNRLSQPDALVIAGGQQSGLFTGQLLVIYKAATIIKAAQEAEQRLGRPVVPVFWIAGEDHDWDEVNQAYIMTSTPDPVKVRLRYQPDRRNSVSYIPLSPVHKEEVLLELERLLPDAEFKAEILQQLRTAFMDTEHLSDAFAKMLGHFFGRYGLVLLDSADPALRELELPVFRRIIESNDELEAAYQAAAQRIEAAGYQLQAEVAEGGANLFYINKGERLLLYKQNGIYGDRRGQVRFTKQELLEELERHPERFSNNVLTRPLMQDSLLPVLATVLGNGEISYWAITRQAFEVLELEMPVLLPRMSFTLVEPNVRKYMEAFGLTFQNILEGLEPLKDKWLSAQDSFHMEEEFVAFRQELFRLYAPVIERAGQIEKGLVRLGEKNRDRIAEQVDFMEKRVRDALVRKHETALRQWDQIGTSLLPLGRPQERVYSIYQYTSRYGDRLVHDMMSLPLDREHLHRTIYL</sequence>
<dbReference type="Pfam" id="PF10079">
    <property type="entry name" value="Rossmann-like_BshC"/>
    <property type="match status" value="1"/>
</dbReference>
<dbReference type="InterPro" id="IPR055399">
    <property type="entry name" value="CC_BshC"/>
</dbReference>
<keyword evidence="6" id="KW-1185">Reference proteome</keyword>
<accession>A0ABV5AQC4</accession>
<reference evidence="5 6" key="1">
    <citation type="submission" date="2024-09" db="EMBL/GenBank/DDBJ databases">
        <title>Paenibacillus zeirhizospherea sp. nov., isolated from surface of the maize (Zea mays) roots in a horticulture field, Hungary.</title>
        <authorList>
            <person name="Marton D."/>
            <person name="Farkas M."/>
            <person name="Bedics A."/>
            <person name="Toth E."/>
            <person name="Tancsics A."/>
            <person name="Boka K."/>
            <person name="Maroti G."/>
            <person name="Kriszt B."/>
            <person name="Cserhati M."/>
        </authorList>
    </citation>
    <scope>NUCLEOTIDE SEQUENCE [LARGE SCALE GENOMIC DNA]</scope>
    <source>
        <strain evidence="5 6">KCTC 33519</strain>
    </source>
</reference>
<dbReference type="PIRSF" id="PIRSF012535">
    <property type="entry name" value="UCP012535"/>
    <property type="match status" value="1"/>
</dbReference>
<feature type="domain" description="Bacillithiol biosynthesis BshC N-terminal Rossmann-like" evidence="3">
    <location>
        <begin position="8"/>
        <end position="383"/>
    </location>
</feature>
<dbReference type="Proteomes" id="UP001580346">
    <property type="component" value="Unassembled WGS sequence"/>
</dbReference>
<gene>
    <name evidence="2 5" type="primary">bshC</name>
    <name evidence="5" type="ORF">ACE41H_05290</name>
</gene>
<dbReference type="InterPro" id="IPR055398">
    <property type="entry name" value="Rossmann-like_BshC"/>
</dbReference>
<evidence type="ECO:0000313" key="6">
    <source>
        <dbReference type="Proteomes" id="UP001580346"/>
    </source>
</evidence>
<dbReference type="RefSeq" id="WP_375353779.1">
    <property type="nucleotide sequence ID" value="NZ_JBHHMI010000003.1"/>
</dbReference>
<evidence type="ECO:0000256" key="2">
    <source>
        <dbReference type="HAMAP-Rule" id="MF_01867"/>
    </source>
</evidence>
<dbReference type="EMBL" id="JBHHMI010000003">
    <property type="protein sequence ID" value="MFB5266200.1"/>
    <property type="molecule type" value="Genomic_DNA"/>
</dbReference>
<comment type="caution">
    <text evidence="5">The sequence shown here is derived from an EMBL/GenBank/DDBJ whole genome shotgun (WGS) entry which is preliminary data.</text>
</comment>
<keyword evidence="1 2" id="KW-0436">Ligase</keyword>
<feature type="domain" description="Bacillithiol biosynthesis BshC C-terminal coiled-coil" evidence="4">
    <location>
        <begin position="385"/>
        <end position="543"/>
    </location>
</feature>
<evidence type="ECO:0000313" key="5">
    <source>
        <dbReference type="EMBL" id="MFB5266200.1"/>
    </source>
</evidence>
<evidence type="ECO:0000256" key="1">
    <source>
        <dbReference type="ARBA" id="ARBA00022598"/>
    </source>
</evidence>
<proteinExistence type="inferred from homology"/>
<comment type="similarity">
    <text evidence="2">Belongs to the BshC family.</text>
</comment>
<organism evidence="5 6">
    <name type="scientific">Paenibacillus enshidis</name>
    <dbReference type="NCBI Taxonomy" id="1458439"/>
    <lineage>
        <taxon>Bacteria</taxon>
        <taxon>Bacillati</taxon>
        <taxon>Bacillota</taxon>
        <taxon>Bacilli</taxon>
        <taxon>Bacillales</taxon>
        <taxon>Paenibacillaceae</taxon>
        <taxon>Paenibacillus</taxon>
    </lineage>
</organism>